<evidence type="ECO:0000259" key="1">
    <source>
        <dbReference type="Pfam" id="PF19054"/>
    </source>
</evidence>
<dbReference type="AlphaFoldDB" id="A0A840NMU1"/>
<dbReference type="RefSeq" id="WP_184479946.1">
    <property type="nucleotide sequence ID" value="NZ_JACHIV010000001.1"/>
</dbReference>
<protein>
    <recommendedName>
        <fullName evidence="1">DUF5753 domain-containing protein</fullName>
    </recommendedName>
</protein>
<proteinExistence type="predicted"/>
<dbReference type="EMBL" id="JACHIV010000001">
    <property type="protein sequence ID" value="MBB5070412.1"/>
    <property type="molecule type" value="Genomic_DNA"/>
</dbReference>
<dbReference type="Proteomes" id="UP000580474">
    <property type="component" value="Unassembled WGS sequence"/>
</dbReference>
<dbReference type="InterPro" id="IPR043917">
    <property type="entry name" value="DUF5753"/>
</dbReference>
<gene>
    <name evidence="2" type="ORF">BJ969_003500</name>
</gene>
<sequence>MSNISMQILPFSAGAVPPLGEPFIILSFAGPDEPDVAFADHLTGCVFVEDSDELESYNLNFGALQDKALAPAASIEFITSLAEDLRAR</sequence>
<comment type="caution">
    <text evidence="2">The sequence shown here is derived from an EMBL/GenBank/DDBJ whole genome shotgun (WGS) entry which is preliminary data.</text>
</comment>
<organism evidence="2 3">
    <name type="scientific">Saccharopolyspora gloriosae</name>
    <dbReference type="NCBI Taxonomy" id="455344"/>
    <lineage>
        <taxon>Bacteria</taxon>
        <taxon>Bacillati</taxon>
        <taxon>Actinomycetota</taxon>
        <taxon>Actinomycetes</taxon>
        <taxon>Pseudonocardiales</taxon>
        <taxon>Pseudonocardiaceae</taxon>
        <taxon>Saccharopolyspora</taxon>
    </lineage>
</organism>
<accession>A0A840NMU1</accession>
<dbReference type="Pfam" id="PF19054">
    <property type="entry name" value="DUF5753"/>
    <property type="match status" value="1"/>
</dbReference>
<keyword evidence="3" id="KW-1185">Reference proteome</keyword>
<feature type="domain" description="DUF5753" evidence="1">
    <location>
        <begin position="2"/>
        <end position="79"/>
    </location>
</feature>
<evidence type="ECO:0000313" key="3">
    <source>
        <dbReference type="Proteomes" id="UP000580474"/>
    </source>
</evidence>
<name>A0A840NMU1_9PSEU</name>
<reference evidence="2 3" key="1">
    <citation type="submission" date="2020-08" db="EMBL/GenBank/DDBJ databases">
        <title>Sequencing the genomes of 1000 actinobacteria strains.</title>
        <authorList>
            <person name="Klenk H.-P."/>
        </authorList>
    </citation>
    <scope>NUCLEOTIDE SEQUENCE [LARGE SCALE GENOMIC DNA]</scope>
    <source>
        <strain evidence="2 3">DSM 45582</strain>
    </source>
</reference>
<evidence type="ECO:0000313" key="2">
    <source>
        <dbReference type="EMBL" id="MBB5070412.1"/>
    </source>
</evidence>